<dbReference type="Pfam" id="PF02698">
    <property type="entry name" value="DUF218"/>
    <property type="match status" value="1"/>
</dbReference>
<accession>A0A553G1G3</accession>
<evidence type="ECO:0000259" key="1">
    <source>
        <dbReference type="Pfam" id="PF02698"/>
    </source>
</evidence>
<dbReference type="PANTHER" id="PTHR30336:SF20">
    <property type="entry name" value="DUF218 DOMAIN-CONTAINING PROTEIN"/>
    <property type="match status" value="1"/>
</dbReference>
<dbReference type="PANTHER" id="PTHR30336">
    <property type="entry name" value="INNER MEMBRANE PROTEIN, PROBABLE PERMEASE"/>
    <property type="match status" value="1"/>
</dbReference>
<organism evidence="2 3">
    <name type="scientific">Corynebacterium hiratae</name>
    <dbReference type="NCBI Taxonomy" id="3139423"/>
    <lineage>
        <taxon>Bacteria</taxon>
        <taxon>Bacillati</taxon>
        <taxon>Actinomycetota</taxon>
        <taxon>Actinomycetes</taxon>
        <taxon>Mycobacteriales</taxon>
        <taxon>Corynebacteriaceae</taxon>
        <taxon>Corynebacterium</taxon>
    </lineage>
</organism>
<protein>
    <submittedName>
        <fullName evidence="2">YdcF family protein</fullName>
    </submittedName>
</protein>
<dbReference type="Proteomes" id="UP000320443">
    <property type="component" value="Unassembled WGS sequence"/>
</dbReference>
<dbReference type="GO" id="GO:0005886">
    <property type="term" value="C:plasma membrane"/>
    <property type="evidence" value="ECO:0007669"/>
    <property type="project" value="TreeGrafter"/>
</dbReference>
<dbReference type="InterPro" id="IPR003848">
    <property type="entry name" value="DUF218"/>
</dbReference>
<sequence>MLMLTSMHAKLAGMQFPLLVLGARVEGGEPGSLLRSRLDRAVVMARVLPEEPIIVSGYGEAEPMARYLIERGVNPERILLEPLATSTNENLERAHALCPDYSYFRVVTNDFHVLRTRMWAWHLGIRVRMHGVGTPRKDRPWNYVREVVATPHSLLRIVWRRVAARRRRK</sequence>
<comment type="caution">
    <text evidence="2">The sequence shown here is derived from an EMBL/GenBank/DDBJ whole genome shotgun (WGS) entry which is preliminary data.</text>
</comment>
<feature type="domain" description="DUF218" evidence="1">
    <location>
        <begin position="19"/>
        <end position="128"/>
    </location>
</feature>
<dbReference type="InterPro" id="IPR014729">
    <property type="entry name" value="Rossmann-like_a/b/a_fold"/>
</dbReference>
<evidence type="ECO:0000313" key="3">
    <source>
        <dbReference type="Proteomes" id="UP000320443"/>
    </source>
</evidence>
<dbReference type="Gene3D" id="3.40.50.620">
    <property type="entry name" value="HUPs"/>
    <property type="match status" value="1"/>
</dbReference>
<gene>
    <name evidence="2" type="ORF">FNY97_02730</name>
</gene>
<evidence type="ECO:0000313" key="2">
    <source>
        <dbReference type="EMBL" id="TRX63346.1"/>
    </source>
</evidence>
<proteinExistence type="predicted"/>
<keyword evidence="3" id="KW-1185">Reference proteome</keyword>
<reference evidence="2 3" key="1">
    <citation type="submission" date="2019-07" db="EMBL/GenBank/DDBJ databases">
        <title>Draft genome of C. aurimucosum strain 2274.</title>
        <authorList>
            <person name="Pacheco L.G.C."/>
            <person name="Aguiar E.R.G.R."/>
            <person name="Santos C.S."/>
            <person name="Rocha D.J.P.G."/>
            <person name="Sant'Anna L.O."/>
            <person name="Mattos-Guaraldi A.L."/>
            <person name="Santos L.S."/>
        </authorList>
    </citation>
    <scope>NUCLEOTIDE SEQUENCE [LARGE SCALE GENOMIC DNA]</scope>
    <source>
        <strain evidence="2 3">2274</strain>
    </source>
</reference>
<dbReference type="EMBL" id="VKDK01000003">
    <property type="protein sequence ID" value="TRX63346.1"/>
    <property type="molecule type" value="Genomic_DNA"/>
</dbReference>
<dbReference type="CDD" id="cd06259">
    <property type="entry name" value="YdcF-like"/>
    <property type="match status" value="1"/>
</dbReference>
<dbReference type="AlphaFoldDB" id="A0A553G1G3"/>
<dbReference type="InterPro" id="IPR051599">
    <property type="entry name" value="Cell_Envelope_Assoc"/>
</dbReference>
<name>A0A553G1G3_9CORY</name>